<dbReference type="RefSeq" id="WP_051492081.1">
    <property type="nucleotide sequence ID" value="NZ_JAME01000025.1"/>
</dbReference>
<feature type="domain" description="Aminoglycoside phosphotransferase" evidence="1">
    <location>
        <begin position="41"/>
        <end position="236"/>
    </location>
</feature>
<evidence type="ECO:0000313" key="3">
    <source>
        <dbReference type="Proteomes" id="UP000023430"/>
    </source>
</evidence>
<name>X7F725_9RHOB</name>
<reference evidence="2 3" key="1">
    <citation type="submission" date="2014-01" db="EMBL/GenBank/DDBJ databases">
        <title>Roseivivax isoporae LMG 25204 Genome Sequencing.</title>
        <authorList>
            <person name="Lai Q."/>
            <person name="Li G."/>
            <person name="Shao Z."/>
        </authorList>
    </citation>
    <scope>NUCLEOTIDE SEQUENCE [LARGE SCALE GENOMIC DNA]</scope>
    <source>
        <strain evidence="2 3">LMG 25204</strain>
    </source>
</reference>
<evidence type="ECO:0000313" key="2">
    <source>
        <dbReference type="EMBL" id="ETX27906.1"/>
    </source>
</evidence>
<dbReference type="EMBL" id="JAME01000025">
    <property type="protein sequence ID" value="ETX27906.1"/>
    <property type="molecule type" value="Genomic_DNA"/>
</dbReference>
<dbReference type="eggNOG" id="COG2334">
    <property type="taxonomic scope" value="Bacteria"/>
</dbReference>
<protein>
    <recommendedName>
        <fullName evidence="1">Aminoglycoside phosphotransferase domain-containing protein</fullName>
    </recommendedName>
</protein>
<evidence type="ECO:0000259" key="1">
    <source>
        <dbReference type="Pfam" id="PF01636"/>
    </source>
</evidence>
<gene>
    <name evidence="2" type="ORF">RISW2_10580</name>
</gene>
<keyword evidence="3" id="KW-1185">Reference proteome</keyword>
<organism evidence="2 3">
    <name type="scientific">Roseivivax isoporae LMG 25204</name>
    <dbReference type="NCBI Taxonomy" id="1449351"/>
    <lineage>
        <taxon>Bacteria</taxon>
        <taxon>Pseudomonadati</taxon>
        <taxon>Pseudomonadota</taxon>
        <taxon>Alphaproteobacteria</taxon>
        <taxon>Rhodobacterales</taxon>
        <taxon>Roseobacteraceae</taxon>
        <taxon>Roseivivax</taxon>
    </lineage>
</organism>
<proteinExistence type="predicted"/>
<dbReference type="SUPFAM" id="SSF56112">
    <property type="entry name" value="Protein kinase-like (PK-like)"/>
    <property type="match status" value="1"/>
</dbReference>
<dbReference type="InterPro" id="IPR002575">
    <property type="entry name" value="Aminoglycoside_PTrfase"/>
</dbReference>
<dbReference type="AlphaFoldDB" id="X7F725"/>
<dbReference type="STRING" id="1449351.RISW2_10580"/>
<dbReference type="Proteomes" id="UP000023430">
    <property type="component" value="Unassembled WGS sequence"/>
</dbReference>
<accession>X7F725</accession>
<dbReference type="InterPro" id="IPR011009">
    <property type="entry name" value="Kinase-like_dom_sf"/>
</dbReference>
<sequence>MTDTPIPADLAGCWPKLAREAGLPAAGWRFELVSRRDDRARARNVWRVRDGARSVALKHVSRPVDPAAFLAEIEALMQAGARFPDGFPRILAVDAAAQAVVIEWVEGVTLHEALGRRAADHAALLAVAGAWVARLHRAGFDERRMFRPHHSVAHLTRLADEAATGRRTVPRLEAWLRATRALAAMSRDYEGRETVSSEGHGDLNLRNLMVDGTAASGLDPRPVKAVPVGHDIARLAVHYGALRAPDAACEGPLPGVDLTGFFAGYDLVGPDDPSIGFLCRMRILVDWQTLPEERRMTLAEHRRLAGLMRLAARAFG</sequence>
<dbReference type="Pfam" id="PF01636">
    <property type="entry name" value="APH"/>
    <property type="match status" value="1"/>
</dbReference>
<comment type="caution">
    <text evidence="2">The sequence shown here is derived from an EMBL/GenBank/DDBJ whole genome shotgun (WGS) entry which is preliminary data.</text>
</comment>